<dbReference type="InterPro" id="IPR017938">
    <property type="entry name" value="Riboflavin_synthase-like_b-brl"/>
</dbReference>
<feature type="domain" description="Lumazine-binding" evidence="4">
    <location>
        <begin position="98"/>
        <end position="194"/>
    </location>
</feature>
<dbReference type="PANTHER" id="PTHR21098:SF0">
    <property type="entry name" value="RIBOFLAVIN SYNTHASE"/>
    <property type="match status" value="1"/>
</dbReference>
<dbReference type="Proteomes" id="UP001333102">
    <property type="component" value="Chromosome"/>
</dbReference>
<evidence type="ECO:0000256" key="1">
    <source>
        <dbReference type="ARBA" id="ARBA00022737"/>
    </source>
</evidence>
<dbReference type="PROSITE" id="PS51177">
    <property type="entry name" value="LUMAZINE_BIND"/>
    <property type="match status" value="2"/>
</dbReference>
<proteinExistence type="predicted"/>
<dbReference type="EC" id="2.5.1.9" evidence="2"/>
<feature type="domain" description="Lumazine-binding" evidence="4">
    <location>
        <begin position="1"/>
        <end position="97"/>
    </location>
</feature>
<dbReference type="GO" id="GO:0004746">
    <property type="term" value="F:riboflavin synthase activity"/>
    <property type="evidence" value="ECO:0007669"/>
    <property type="project" value="UniProtKB-EC"/>
</dbReference>
<evidence type="ECO:0000256" key="3">
    <source>
        <dbReference type="PROSITE-ProRule" id="PRU00524"/>
    </source>
</evidence>
<reference evidence="6" key="1">
    <citation type="submission" date="2023-12" db="EMBL/GenBank/DDBJ databases">
        <title>Novel isolates from deep terrestrial aquifers shed light on the physiology and ecology of the class Limnochordia.</title>
        <authorList>
            <person name="Karnachuk O.V."/>
            <person name="Lukina A.P."/>
            <person name="Avakyan M.R."/>
            <person name="Kadnikov V."/>
            <person name="Begmatov S."/>
            <person name="Beletsky A.V."/>
            <person name="Mardanov A.V."/>
            <person name="Ravin N.V."/>
        </authorList>
    </citation>
    <scope>NUCLEOTIDE SEQUENCE [LARGE SCALE GENOMIC DNA]</scope>
    <source>
        <strain evidence="6">LN</strain>
    </source>
</reference>
<dbReference type="NCBIfam" id="TIGR00187">
    <property type="entry name" value="ribE"/>
    <property type="match status" value="1"/>
</dbReference>
<evidence type="ECO:0000259" key="4">
    <source>
        <dbReference type="PROSITE" id="PS51177"/>
    </source>
</evidence>
<feature type="repeat" description="Lumazine-binding" evidence="3">
    <location>
        <begin position="98"/>
        <end position="194"/>
    </location>
</feature>
<dbReference type="NCBIfam" id="NF006767">
    <property type="entry name" value="PRK09289.1"/>
    <property type="match status" value="1"/>
</dbReference>
<name>A0ABZ1BNP6_9FIRM</name>
<accession>A0ABZ1BNP6</accession>
<dbReference type="PIRSF" id="PIRSF000498">
    <property type="entry name" value="Riboflavin_syn_A"/>
    <property type="match status" value="1"/>
</dbReference>
<sequence length="229" mass="23875">MFTGIVEAVGQVTRVAPQPGGGSRLWVQVPWGPEACRPGDSVAVDGVCLTVEASEAGQLAFSLSLETLRLTTLQEMRPGRLVNLERALTPSKPLGGHIVLGHVDGVGRVAWVRPAGQGKEVGFTVTNDLLPFVALKGSVAINGVSLTVAGLEARGFWVALVPYTLQATNLGLVQPGTPVNVEVDVLARYVARQLATGSSGAPGTRPSPAITAEMLQQHGFTATWPQGGR</sequence>
<dbReference type="InterPro" id="IPR001783">
    <property type="entry name" value="Lumazine-bd"/>
</dbReference>
<protein>
    <recommendedName>
        <fullName evidence="2">Riboflavin synthase</fullName>
        <ecNumber evidence="2">2.5.1.9</ecNumber>
    </recommendedName>
</protein>
<feature type="repeat" description="Lumazine-binding" evidence="3">
    <location>
        <begin position="1"/>
        <end position="97"/>
    </location>
</feature>
<evidence type="ECO:0000313" key="5">
    <source>
        <dbReference type="EMBL" id="WRP14181.1"/>
    </source>
</evidence>
<dbReference type="Pfam" id="PF00677">
    <property type="entry name" value="Lum_binding"/>
    <property type="match status" value="2"/>
</dbReference>
<dbReference type="InterPro" id="IPR023366">
    <property type="entry name" value="ATP_synth_asu-like_sf"/>
</dbReference>
<organism evidence="5 6">
    <name type="scientific">Geochorda subterranea</name>
    <dbReference type="NCBI Taxonomy" id="3109564"/>
    <lineage>
        <taxon>Bacteria</taxon>
        <taxon>Bacillati</taxon>
        <taxon>Bacillota</taxon>
        <taxon>Limnochordia</taxon>
        <taxon>Limnochordales</taxon>
        <taxon>Geochordaceae</taxon>
        <taxon>Geochorda</taxon>
    </lineage>
</organism>
<keyword evidence="6" id="KW-1185">Reference proteome</keyword>
<dbReference type="CDD" id="cd00402">
    <property type="entry name" value="Riboflavin_synthase_like"/>
    <property type="match status" value="1"/>
</dbReference>
<dbReference type="SUPFAM" id="SSF63380">
    <property type="entry name" value="Riboflavin synthase domain-like"/>
    <property type="match status" value="2"/>
</dbReference>
<dbReference type="InterPro" id="IPR026017">
    <property type="entry name" value="Lumazine-bd_dom"/>
</dbReference>
<dbReference type="Gene3D" id="2.40.30.20">
    <property type="match status" value="2"/>
</dbReference>
<dbReference type="PANTHER" id="PTHR21098">
    <property type="entry name" value="RIBOFLAVIN SYNTHASE ALPHA CHAIN"/>
    <property type="match status" value="1"/>
</dbReference>
<keyword evidence="1" id="KW-0677">Repeat</keyword>
<dbReference type="RefSeq" id="WP_324668483.1">
    <property type="nucleotide sequence ID" value="NZ_CP141614.1"/>
</dbReference>
<evidence type="ECO:0000313" key="6">
    <source>
        <dbReference type="Proteomes" id="UP001333102"/>
    </source>
</evidence>
<keyword evidence="5" id="KW-0808">Transferase</keyword>
<evidence type="ECO:0000256" key="2">
    <source>
        <dbReference type="NCBIfam" id="TIGR00187"/>
    </source>
</evidence>
<dbReference type="EMBL" id="CP141614">
    <property type="protein sequence ID" value="WRP14181.1"/>
    <property type="molecule type" value="Genomic_DNA"/>
</dbReference>
<gene>
    <name evidence="5" type="ORF">VLY81_12265</name>
</gene>